<evidence type="ECO:0000259" key="6">
    <source>
        <dbReference type="Pfam" id="PF00107"/>
    </source>
</evidence>
<keyword evidence="3" id="KW-0479">Metal-binding</keyword>
<organism evidence="8 9">
    <name type="scientific">Candidatus Polarisedimenticola svalbardensis</name>
    <dbReference type="NCBI Taxonomy" id="2886004"/>
    <lineage>
        <taxon>Bacteria</taxon>
        <taxon>Pseudomonadati</taxon>
        <taxon>Acidobacteriota</taxon>
        <taxon>Candidatus Polarisedimenticolia</taxon>
        <taxon>Candidatus Polarisedimenticolales</taxon>
        <taxon>Candidatus Polarisedimenticolaceae</taxon>
        <taxon>Candidatus Polarisedimenticola</taxon>
    </lineage>
</organism>
<accession>A0A8J6XT70</accession>
<sequence length="359" mass="37055">MSFRKDYYGYRLTGVGQPLERFEGRMDGPEAGEVVVRVAGCGVCHTDLGFALDGVPTRKPLPLVLGHEISGTVVAAGSGSAMGEGQDVIVPAVIPCGDCPACLSGHSAICRTQFMPGNDGDGGFASLVKVPARGLCPVPSVLPEGVALADLSVVADAVTTPYEAILRAGLTADDVAVFVGAGGVGGFGVQIAAAMGAAVVAIDIDVERLAMAGEHGAGLTLNVGEHDFKAIKGAVKQFRKESGRTGIGLKVFETSGTPQGQQTAFGLVDFGGYLAVVGFTPKKVEIRLSNLMALDATARGNWGCPPERYPGAMDLVLSGKIKLGPFVKHFALDETVKVMESVAAHTIKKRPVLVPDRNG</sequence>
<keyword evidence="5 8" id="KW-0560">Oxidoreductase</keyword>
<dbReference type="InterPro" id="IPR017614">
    <property type="entry name" value="Dearomat_deydrogenase"/>
</dbReference>
<keyword evidence="4" id="KW-0862">Zinc</keyword>
<evidence type="ECO:0000256" key="3">
    <source>
        <dbReference type="ARBA" id="ARBA00022723"/>
    </source>
</evidence>
<dbReference type="NCBIfam" id="TIGR03201">
    <property type="entry name" value="dearomat_had"/>
    <property type="match status" value="1"/>
</dbReference>
<dbReference type="InterPro" id="IPR011032">
    <property type="entry name" value="GroES-like_sf"/>
</dbReference>
<dbReference type="Proteomes" id="UP000648239">
    <property type="component" value="Unassembled WGS sequence"/>
</dbReference>
<dbReference type="PANTHER" id="PTHR42940:SF8">
    <property type="entry name" value="VACUOLAR PROTEIN SORTING-ASSOCIATED PROTEIN 11"/>
    <property type="match status" value="1"/>
</dbReference>
<dbReference type="SUPFAM" id="SSF51735">
    <property type="entry name" value="NAD(P)-binding Rossmann-fold domains"/>
    <property type="match status" value="1"/>
</dbReference>
<comment type="caution">
    <text evidence="8">The sequence shown here is derived from an EMBL/GenBank/DDBJ whole genome shotgun (WGS) entry which is preliminary data.</text>
</comment>
<evidence type="ECO:0000256" key="1">
    <source>
        <dbReference type="ARBA" id="ARBA00001947"/>
    </source>
</evidence>
<dbReference type="SUPFAM" id="SSF50129">
    <property type="entry name" value="GroES-like"/>
    <property type="match status" value="1"/>
</dbReference>
<dbReference type="Gene3D" id="3.90.180.10">
    <property type="entry name" value="Medium-chain alcohol dehydrogenases, catalytic domain"/>
    <property type="match status" value="1"/>
</dbReference>
<evidence type="ECO:0000313" key="9">
    <source>
        <dbReference type="Proteomes" id="UP000648239"/>
    </source>
</evidence>
<name>A0A8J6XT70_9BACT</name>
<evidence type="ECO:0000259" key="7">
    <source>
        <dbReference type="Pfam" id="PF08240"/>
    </source>
</evidence>
<feature type="domain" description="Alcohol dehydrogenase-like N-terminal" evidence="7">
    <location>
        <begin position="31"/>
        <end position="139"/>
    </location>
</feature>
<proteinExistence type="inferred from homology"/>
<reference evidence="8 9" key="1">
    <citation type="submission" date="2020-08" db="EMBL/GenBank/DDBJ databases">
        <title>Acidobacteriota in marine sediments use diverse sulfur dissimilation pathways.</title>
        <authorList>
            <person name="Wasmund K."/>
        </authorList>
    </citation>
    <scope>NUCLEOTIDE SEQUENCE [LARGE SCALE GENOMIC DNA]</scope>
    <source>
        <strain evidence="8">MAG AM4</strain>
    </source>
</reference>
<dbReference type="GO" id="GO:0046872">
    <property type="term" value="F:metal ion binding"/>
    <property type="evidence" value="ECO:0007669"/>
    <property type="project" value="UniProtKB-KW"/>
</dbReference>
<feature type="domain" description="Alcohol dehydrogenase-like C-terminal" evidence="6">
    <location>
        <begin position="183"/>
        <end position="317"/>
    </location>
</feature>
<gene>
    <name evidence="8" type="primary">had</name>
    <name evidence="8" type="ORF">IFK94_04500</name>
</gene>
<dbReference type="InterPro" id="IPR036291">
    <property type="entry name" value="NAD(P)-bd_dom_sf"/>
</dbReference>
<dbReference type="CDD" id="cd08254">
    <property type="entry name" value="hydroxyacyl_CoA_DH"/>
    <property type="match status" value="1"/>
</dbReference>
<dbReference type="Pfam" id="PF00107">
    <property type="entry name" value="ADH_zinc_N"/>
    <property type="match status" value="1"/>
</dbReference>
<dbReference type="InterPro" id="IPR013149">
    <property type="entry name" value="ADH-like_C"/>
</dbReference>
<dbReference type="Gene3D" id="3.40.50.720">
    <property type="entry name" value="NAD(P)-binding Rossmann-like Domain"/>
    <property type="match status" value="1"/>
</dbReference>
<dbReference type="EC" id="1.1.1.368" evidence="8"/>
<evidence type="ECO:0000256" key="2">
    <source>
        <dbReference type="ARBA" id="ARBA00008072"/>
    </source>
</evidence>
<evidence type="ECO:0000313" key="8">
    <source>
        <dbReference type="EMBL" id="MBD3867368.1"/>
    </source>
</evidence>
<comment type="cofactor">
    <cofactor evidence="1">
        <name>Zn(2+)</name>
        <dbReference type="ChEBI" id="CHEBI:29105"/>
    </cofactor>
</comment>
<dbReference type="EMBL" id="JACXWD010000009">
    <property type="protein sequence ID" value="MBD3867368.1"/>
    <property type="molecule type" value="Genomic_DNA"/>
</dbReference>
<dbReference type="GO" id="GO:0016491">
    <property type="term" value="F:oxidoreductase activity"/>
    <property type="evidence" value="ECO:0007669"/>
    <property type="project" value="UniProtKB-KW"/>
</dbReference>
<evidence type="ECO:0000256" key="5">
    <source>
        <dbReference type="ARBA" id="ARBA00023002"/>
    </source>
</evidence>
<dbReference type="Pfam" id="PF08240">
    <property type="entry name" value="ADH_N"/>
    <property type="match status" value="1"/>
</dbReference>
<dbReference type="PANTHER" id="PTHR42940">
    <property type="entry name" value="ALCOHOL DEHYDROGENASE 1-RELATED"/>
    <property type="match status" value="1"/>
</dbReference>
<evidence type="ECO:0000256" key="4">
    <source>
        <dbReference type="ARBA" id="ARBA00022833"/>
    </source>
</evidence>
<dbReference type="AlphaFoldDB" id="A0A8J6XT70"/>
<protein>
    <submittedName>
        <fullName evidence="8">6-hydroxycyclohex-1-ene-1-carbonyl-CoA dehydrogenase</fullName>
        <ecNumber evidence="8">1.1.1.368</ecNumber>
    </submittedName>
</protein>
<dbReference type="InterPro" id="IPR013154">
    <property type="entry name" value="ADH-like_N"/>
</dbReference>
<comment type="similarity">
    <text evidence="2">Belongs to the zinc-containing alcohol dehydrogenase family.</text>
</comment>